<dbReference type="InterPro" id="IPR017896">
    <property type="entry name" value="4Fe4S_Fe-S-bd"/>
</dbReference>
<keyword evidence="2" id="KW-0408">Iron</keyword>
<evidence type="ECO:0000313" key="6">
    <source>
        <dbReference type="Proteomes" id="UP000446866"/>
    </source>
</evidence>
<keyword evidence="1" id="KW-0479">Metal-binding</keyword>
<dbReference type="RefSeq" id="WP_160201110.1">
    <property type="nucleotide sequence ID" value="NZ_QXWK01000005.1"/>
</dbReference>
<keyword evidence="6" id="KW-1185">Reference proteome</keyword>
<evidence type="ECO:0000256" key="1">
    <source>
        <dbReference type="ARBA" id="ARBA00022723"/>
    </source>
</evidence>
<evidence type="ECO:0000313" key="5">
    <source>
        <dbReference type="EMBL" id="NBH60817.1"/>
    </source>
</evidence>
<keyword evidence="3" id="KW-0411">Iron-sulfur</keyword>
<reference evidence="5 6" key="1">
    <citation type="submission" date="2018-08" db="EMBL/GenBank/DDBJ databases">
        <title>Murine metabolic-syndrome-specific gut microbial biobank.</title>
        <authorList>
            <person name="Liu C."/>
        </authorList>
    </citation>
    <scope>NUCLEOTIDE SEQUENCE [LARGE SCALE GENOMIC DNA]</scope>
    <source>
        <strain evidence="5 6">28</strain>
    </source>
</reference>
<dbReference type="InterPro" id="IPR036812">
    <property type="entry name" value="NAD(P)_OxRdtase_dom_sf"/>
</dbReference>
<sequence>MQYQDFYGKKISTLGLGGLRFPTVDGDPNRIDRAAGQKVVDAAMQQGINVFDTAWSYQDGDSERFLGEALAKYPRESFLLGLSGVQTVFSGMSDVSQVIENAALFDAPKPLSAAERKTLQMAAGAFLKTMGVPCSGCRYCCGICPAGLEIPLLIKGYNEQNITGSTWKIGMLTETKGASACLSCGACLSRCPQKIDIPGVMKKIVEQQ</sequence>
<proteinExistence type="predicted"/>
<dbReference type="SUPFAM" id="SSF51430">
    <property type="entry name" value="NAD(P)-linked oxidoreductase"/>
    <property type="match status" value="1"/>
</dbReference>
<dbReference type="PANTHER" id="PTHR43312">
    <property type="entry name" value="D-THREO-ALDOSE 1-DEHYDROGENASE"/>
    <property type="match status" value="1"/>
</dbReference>
<dbReference type="Pfam" id="PF13187">
    <property type="entry name" value="Fer4_9"/>
    <property type="match status" value="1"/>
</dbReference>
<dbReference type="EMBL" id="QXWK01000005">
    <property type="protein sequence ID" value="NBH60817.1"/>
    <property type="molecule type" value="Genomic_DNA"/>
</dbReference>
<organism evidence="5 6">
    <name type="scientific">Anaerotruncus colihominis</name>
    <dbReference type="NCBI Taxonomy" id="169435"/>
    <lineage>
        <taxon>Bacteria</taxon>
        <taxon>Bacillati</taxon>
        <taxon>Bacillota</taxon>
        <taxon>Clostridia</taxon>
        <taxon>Eubacteriales</taxon>
        <taxon>Oscillospiraceae</taxon>
        <taxon>Anaerotruncus</taxon>
    </lineage>
</organism>
<dbReference type="PANTHER" id="PTHR43312:SF1">
    <property type="entry name" value="NADP-DEPENDENT OXIDOREDUCTASE DOMAIN-CONTAINING PROTEIN"/>
    <property type="match status" value="1"/>
</dbReference>
<dbReference type="GO" id="GO:0051536">
    <property type="term" value="F:iron-sulfur cluster binding"/>
    <property type="evidence" value="ECO:0007669"/>
    <property type="project" value="UniProtKB-KW"/>
</dbReference>
<gene>
    <name evidence="5" type="ORF">D0435_03975</name>
</gene>
<dbReference type="AlphaFoldDB" id="A0A845QJF8"/>
<protein>
    <submittedName>
        <fullName evidence="5">4Fe-4S dicluster domain-containing protein</fullName>
    </submittedName>
</protein>
<accession>A0A845QJF8</accession>
<dbReference type="GO" id="GO:0046872">
    <property type="term" value="F:metal ion binding"/>
    <property type="evidence" value="ECO:0007669"/>
    <property type="project" value="UniProtKB-KW"/>
</dbReference>
<evidence type="ECO:0000256" key="3">
    <source>
        <dbReference type="ARBA" id="ARBA00023014"/>
    </source>
</evidence>
<dbReference type="PROSITE" id="PS00198">
    <property type="entry name" value="4FE4S_FER_1"/>
    <property type="match status" value="1"/>
</dbReference>
<feature type="domain" description="4Fe-4S ferredoxin-type" evidence="4">
    <location>
        <begin position="172"/>
        <end position="200"/>
    </location>
</feature>
<dbReference type="SUPFAM" id="SSF46548">
    <property type="entry name" value="alpha-helical ferredoxin"/>
    <property type="match status" value="1"/>
</dbReference>
<dbReference type="InterPro" id="IPR053135">
    <property type="entry name" value="AKR2_Oxidoreductase"/>
</dbReference>
<name>A0A845QJF8_9FIRM</name>
<dbReference type="Pfam" id="PF00248">
    <property type="entry name" value="Aldo_ket_red"/>
    <property type="match status" value="1"/>
</dbReference>
<evidence type="ECO:0000256" key="2">
    <source>
        <dbReference type="ARBA" id="ARBA00023004"/>
    </source>
</evidence>
<dbReference type="Gene3D" id="3.20.20.100">
    <property type="entry name" value="NADP-dependent oxidoreductase domain"/>
    <property type="match status" value="1"/>
</dbReference>
<dbReference type="Proteomes" id="UP000446866">
    <property type="component" value="Unassembled WGS sequence"/>
</dbReference>
<dbReference type="PROSITE" id="PS51379">
    <property type="entry name" value="4FE4S_FER_2"/>
    <property type="match status" value="1"/>
</dbReference>
<comment type="caution">
    <text evidence="5">The sequence shown here is derived from an EMBL/GenBank/DDBJ whole genome shotgun (WGS) entry which is preliminary data.</text>
</comment>
<dbReference type="InterPro" id="IPR023210">
    <property type="entry name" value="NADP_OxRdtase_dom"/>
</dbReference>
<evidence type="ECO:0000259" key="4">
    <source>
        <dbReference type="PROSITE" id="PS51379"/>
    </source>
</evidence>
<dbReference type="InterPro" id="IPR017900">
    <property type="entry name" value="4Fe4S_Fe_S_CS"/>
</dbReference>